<gene>
    <name evidence="2" type="ORF">QTG54_012876</name>
</gene>
<evidence type="ECO:0000313" key="2">
    <source>
        <dbReference type="EMBL" id="KAK1736276.1"/>
    </source>
</evidence>
<reference evidence="2" key="1">
    <citation type="submission" date="2023-06" db="EMBL/GenBank/DDBJ databases">
        <title>Survivors Of The Sea: Transcriptome response of Skeletonema marinoi to long-term dormancy.</title>
        <authorList>
            <person name="Pinder M.I.M."/>
            <person name="Kourtchenko O."/>
            <person name="Robertson E.K."/>
            <person name="Larsson T."/>
            <person name="Maumus F."/>
            <person name="Osuna-Cruz C.M."/>
            <person name="Vancaester E."/>
            <person name="Stenow R."/>
            <person name="Vandepoele K."/>
            <person name="Ploug H."/>
            <person name="Bruchert V."/>
            <person name="Godhe A."/>
            <person name="Topel M."/>
        </authorList>
    </citation>
    <scope>NUCLEOTIDE SEQUENCE</scope>
    <source>
        <strain evidence="2">R05AC</strain>
    </source>
</reference>
<organism evidence="2 3">
    <name type="scientific">Skeletonema marinoi</name>
    <dbReference type="NCBI Taxonomy" id="267567"/>
    <lineage>
        <taxon>Eukaryota</taxon>
        <taxon>Sar</taxon>
        <taxon>Stramenopiles</taxon>
        <taxon>Ochrophyta</taxon>
        <taxon>Bacillariophyta</taxon>
        <taxon>Coscinodiscophyceae</taxon>
        <taxon>Thalassiosirophycidae</taxon>
        <taxon>Thalassiosirales</taxon>
        <taxon>Skeletonemataceae</taxon>
        <taxon>Skeletonema</taxon>
        <taxon>Skeletonema marinoi-dohrnii complex</taxon>
    </lineage>
</organism>
<evidence type="ECO:0000313" key="3">
    <source>
        <dbReference type="Proteomes" id="UP001224775"/>
    </source>
</evidence>
<dbReference type="Proteomes" id="UP001224775">
    <property type="component" value="Unassembled WGS sequence"/>
</dbReference>
<keyword evidence="3" id="KW-1185">Reference proteome</keyword>
<protein>
    <submittedName>
        <fullName evidence="2">Uncharacterized protein</fullName>
    </submittedName>
</protein>
<name>A0AAD8XZR0_9STRA</name>
<dbReference type="AlphaFoldDB" id="A0AAD8XZR0"/>
<proteinExistence type="predicted"/>
<accession>A0AAD8XZR0</accession>
<comment type="caution">
    <text evidence="2">The sequence shown here is derived from an EMBL/GenBank/DDBJ whole genome shotgun (WGS) entry which is preliminary data.</text>
</comment>
<dbReference type="EMBL" id="JATAAI010000029">
    <property type="protein sequence ID" value="KAK1736276.1"/>
    <property type="molecule type" value="Genomic_DNA"/>
</dbReference>
<evidence type="ECO:0000256" key="1">
    <source>
        <dbReference type="SAM" id="MobiDB-lite"/>
    </source>
</evidence>
<feature type="region of interest" description="Disordered" evidence="1">
    <location>
        <begin position="46"/>
        <end position="73"/>
    </location>
</feature>
<sequence length="331" mass="37739">MSFGAPEDYFHRIMAASVSGQEQERSKEAFFCPQQTDAVKAYEYLEKYSPTNNGDDPQKRDEEKNEYEESPSKRRMVQWRGNYVSEREAKALRHVFDDMKDHFGHHRSDPDVSVILTGLTHPGGRERTWEGDLDFIYNIRGERCKLAYIGMEICIDLIPKLVNKRDGRPLLRDYGKTWVYAYLPEITMHKVKSYVRAGTGWEISDEGIIEDPNRNLVAIEARMHDGLRQPKPSFWVTENDDATSFNDSSSFSRIGSVQSVQKDTDQQQIHRGIGFFSVSMEIDGSSSKVKPIRGAKGVDDDATLIFTLTSFSTWGVTDSIAPIVYGASLYY</sequence>